<dbReference type="InParanoid" id="A0A3N4LS90"/>
<evidence type="ECO:0000256" key="1">
    <source>
        <dbReference type="ARBA" id="ARBA00006315"/>
    </source>
</evidence>
<dbReference type="Gene3D" id="3.40.830.10">
    <property type="entry name" value="LigB-like"/>
    <property type="match status" value="1"/>
</dbReference>
<keyword evidence="3" id="KW-1185">Reference proteome</keyword>
<sequence>MLFLTKSRGLVGFQSQHAGYSYSGPPAAWAYKSLDVSKAKRVFILGPSHHHYFEACAVSLFTTYATSHHFSLQGGAFTNMSLTIDQDEHSIKMHLPYVYKGQTFPKIVPILVGSISARQKKEYGRLLRPYLDDPENCFIVGHTLKQANCPQPPADPPIWSSIKRLDELAIESIKTGRHKDFTEYLQKTRNTVCGRHPIGVVMGALEEEEGQEPKGKFIFVRYEQSSKCFTLRDSSVSYASAFAVVA</sequence>
<accession>A0A3N4LS90</accession>
<dbReference type="NCBIfam" id="TIGR04336">
    <property type="entry name" value="AmmeMemoSam_B"/>
    <property type="match status" value="1"/>
</dbReference>
<gene>
    <name evidence="2" type="ORF">L211DRAFT_861125</name>
</gene>
<evidence type="ECO:0000313" key="3">
    <source>
        <dbReference type="Proteomes" id="UP000267821"/>
    </source>
</evidence>
<comment type="similarity">
    <text evidence="1">Belongs to the MEMO1 family.</text>
</comment>
<dbReference type="Proteomes" id="UP000267821">
    <property type="component" value="Unassembled WGS sequence"/>
</dbReference>
<dbReference type="PANTHER" id="PTHR11060:SF0">
    <property type="entry name" value="PROTEIN MEMO1"/>
    <property type="match status" value="1"/>
</dbReference>
<reference evidence="2 3" key="1">
    <citation type="journal article" date="2018" name="Nat. Ecol. Evol.">
        <title>Pezizomycetes genomes reveal the molecular basis of ectomycorrhizal truffle lifestyle.</title>
        <authorList>
            <person name="Murat C."/>
            <person name="Payen T."/>
            <person name="Noel B."/>
            <person name="Kuo A."/>
            <person name="Morin E."/>
            <person name="Chen J."/>
            <person name="Kohler A."/>
            <person name="Krizsan K."/>
            <person name="Balestrini R."/>
            <person name="Da Silva C."/>
            <person name="Montanini B."/>
            <person name="Hainaut M."/>
            <person name="Levati E."/>
            <person name="Barry K.W."/>
            <person name="Belfiori B."/>
            <person name="Cichocki N."/>
            <person name="Clum A."/>
            <person name="Dockter R.B."/>
            <person name="Fauchery L."/>
            <person name="Guy J."/>
            <person name="Iotti M."/>
            <person name="Le Tacon F."/>
            <person name="Lindquist E.A."/>
            <person name="Lipzen A."/>
            <person name="Malagnac F."/>
            <person name="Mello A."/>
            <person name="Molinier V."/>
            <person name="Miyauchi S."/>
            <person name="Poulain J."/>
            <person name="Riccioni C."/>
            <person name="Rubini A."/>
            <person name="Sitrit Y."/>
            <person name="Splivallo R."/>
            <person name="Traeger S."/>
            <person name="Wang M."/>
            <person name="Zifcakova L."/>
            <person name="Wipf D."/>
            <person name="Zambonelli A."/>
            <person name="Paolocci F."/>
            <person name="Nowrousian M."/>
            <person name="Ottonello S."/>
            <person name="Baldrian P."/>
            <person name="Spatafora J.W."/>
            <person name="Henrissat B."/>
            <person name="Nagy L.G."/>
            <person name="Aury J.M."/>
            <person name="Wincker P."/>
            <person name="Grigoriev I.V."/>
            <person name="Bonfante P."/>
            <person name="Martin F.M."/>
        </authorList>
    </citation>
    <scope>NUCLEOTIDE SEQUENCE [LARGE SCALE GENOMIC DNA]</scope>
    <source>
        <strain evidence="2 3">ATCC MYA-4762</strain>
    </source>
</reference>
<dbReference type="EMBL" id="ML121536">
    <property type="protein sequence ID" value="RPB25787.1"/>
    <property type="molecule type" value="Genomic_DNA"/>
</dbReference>
<dbReference type="SUPFAM" id="SSF53213">
    <property type="entry name" value="LigB-like"/>
    <property type="match status" value="1"/>
</dbReference>
<name>A0A3N4LS90_9PEZI</name>
<proteinExistence type="inferred from homology"/>
<dbReference type="InterPro" id="IPR002737">
    <property type="entry name" value="MEMO1_fam"/>
</dbReference>
<organism evidence="2 3">
    <name type="scientific">Terfezia boudieri ATCC MYA-4762</name>
    <dbReference type="NCBI Taxonomy" id="1051890"/>
    <lineage>
        <taxon>Eukaryota</taxon>
        <taxon>Fungi</taxon>
        <taxon>Dikarya</taxon>
        <taxon>Ascomycota</taxon>
        <taxon>Pezizomycotina</taxon>
        <taxon>Pezizomycetes</taxon>
        <taxon>Pezizales</taxon>
        <taxon>Pezizaceae</taxon>
        <taxon>Terfezia</taxon>
    </lineage>
</organism>
<dbReference type="PANTHER" id="PTHR11060">
    <property type="entry name" value="PROTEIN MEMO1"/>
    <property type="match status" value="1"/>
</dbReference>
<dbReference type="AlphaFoldDB" id="A0A3N4LS90"/>
<dbReference type="CDD" id="cd07361">
    <property type="entry name" value="MEMO_like"/>
    <property type="match status" value="1"/>
</dbReference>
<dbReference type="OrthoDB" id="417112at2759"/>
<protein>
    <submittedName>
        <fullName evidence="2">Uncharacterized protein</fullName>
    </submittedName>
</protein>
<dbReference type="FunCoup" id="A0A3N4LS90">
    <property type="interactions" value="512"/>
</dbReference>
<dbReference type="STRING" id="1051890.A0A3N4LS90"/>
<dbReference type="Pfam" id="PF01875">
    <property type="entry name" value="Memo"/>
    <property type="match status" value="1"/>
</dbReference>
<evidence type="ECO:0000313" key="2">
    <source>
        <dbReference type="EMBL" id="RPB25787.1"/>
    </source>
</evidence>